<dbReference type="PANTHER" id="PTHR43794">
    <property type="entry name" value="AMINOHYDROLASE SSNA-RELATED"/>
    <property type="match status" value="1"/>
</dbReference>
<evidence type="ECO:0000259" key="2">
    <source>
        <dbReference type="Pfam" id="PF01979"/>
    </source>
</evidence>
<dbReference type="Pfam" id="PF01979">
    <property type="entry name" value="Amidohydro_1"/>
    <property type="match status" value="1"/>
</dbReference>
<protein>
    <submittedName>
        <fullName evidence="3">Amidohydrolase</fullName>
    </submittedName>
</protein>
<dbReference type="InterPro" id="IPR006680">
    <property type="entry name" value="Amidohydro-rel"/>
</dbReference>
<dbReference type="OrthoDB" id="9807210at2"/>
<dbReference type="SUPFAM" id="SSF51556">
    <property type="entry name" value="Metallo-dependent hydrolases"/>
    <property type="match status" value="1"/>
</dbReference>
<dbReference type="AlphaFoldDB" id="A0A3B7MTH2"/>
<evidence type="ECO:0000313" key="4">
    <source>
        <dbReference type="Proteomes" id="UP000263900"/>
    </source>
</evidence>
<dbReference type="InterPro" id="IPR032466">
    <property type="entry name" value="Metal_Hydrolase"/>
</dbReference>
<dbReference type="InterPro" id="IPR050287">
    <property type="entry name" value="MTA/SAH_deaminase"/>
</dbReference>
<sequence>MGYRKFTAEHLFTGHRLLKNHVLVTDEKGMVEAVLQAAEAGSDIQTFPGILAPGFVNAHCHLELSHMKGAIEPHTGMIDFLLGVMGRRFVEEDTIFQAIADAETAMFQNGIVAVGDICNTVHTIPQKIKQRLYYHNFIEATGFLAATARARFEAARDVGQRFREAGVAREKNTSLVPHAPYSVSPALFELITTLEGNELLTLHNQESEDEDAFFSAGTGGFHRLYQALGLDISFYKPAGKSSLQTCLPRFHTTQSLLLVHNVTTSEADLQFIRDQQPQLPECHFCLCPNANLYIGNGLPDIDLLRRYAVPLVIGTDSLASNHQLSILAELNTLRLHHPEIPVEELLQWATINGAKALRVQHRFGSFEKGKTPGVLILENDLSKVQRLL</sequence>
<gene>
    <name evidence="3" type="ORF">D3H65_25700</name>
</gene>
<organism evidence="3 4">
    <name type="scientific">Paraflavitalea soli</name>
    <dbReference type="NCBI Taxonomy" id="2315862"/>
    <lineage>
        <taxon>Bacteria</taxon>
        <taxon>Pseudomonadati</taxon>
        <taxon>Bacteroidota</taxon>
        <taxon>Chitinophagia</taxon>
        <taxon>Chitinophagales</taxon>
        <taxon>Chitinophagaceae</taxon>
        <taxon>Paraflavitalea</taxon>
    </lineage>
</organism>
<reference evidence="3 4" key="1">
    <citation type="submission" date="2018-09" db="EMBL/GenBank/DDBJ databases">
        <title>Genome sequencing of strain 6GH32-13.</title>
        <authorList>
            <person name="Weon H.-Y."/>
            <person name="Heo J."/>
            <person name="Kwon S.-W."/>
        </authorList>
    </citation>
    <scope>NUCLEOTIDE SEQUENCE [LARGE SCALE GENOMIC DNA]</scope>
    <source>
        <strain evidence="3 4">5GH32-13</strain>
    </source>
</reference>
<dbReference type="GO" id="GO:0016787">
    <property type="term" value="F:hydrolase activity"/>
    <property type="evidence" value="ECO:0007669"/>
    <property type="project" value="UniProtKB-KW"/>
</dbReference>
<accession>A0A3B7MTH2</accession>
<keyword evidence="4" id="KW-1185">Reference proteome</keyword>
<dbReference type="KEGG" id="pseg:D3H65_25700"/>
<dbReference type="Proteomes" id="UP000263900">
    <property type="component" value="Chromosome"/>
</dbReference>
<evidence type="ECO:0000313" key="3">
    <source>
        <dbReference type="EMBL" id="AXY77167.1"/>
    </source>
</evidence>
<dbReference type="PANTHER" id="PTHR43794:SF11">
    <property type="entry name" value="AMIDOHYDROLASE-RELATED DOMAIN-CONTAINING PROTEIN"/>
    <property type="match status" value="1"/>
</dbReference>
<keyword evidence="1 3" id="KW-0378">Hydrolase</keyword>
<dbReference type="Gene3D" id="3.20.20.140">
    <property type="entry name" value="Metal-dependent hydrolases"/>
    <property type="match status" value="1"/>
</dbReference>
<proteinExistence type="predicted"/>
<name>A0A3B7MTH2_9BACT</name>
<feature type="domain" description="Amidohydrolase-related" evidence="2">
    <location>
        <begin position="50"/>
        <end position="377"/>
    </location>
</feature>
<dbReference type="EMBL" id="CP032157">
    <property type="protein sequence ID" value="AXY77167.1"/>
    <property type="molecule type" value="Genomic_DNA"/>
</dbReference>
<dbReference type="RefSeq" id="WP_119053043.1">
    <property type="nucleotide sequence ID" value="NZ_CP032157.1"/>
</dbReference>
<evidence type="ECO:0000256" key="1">
    <source>
        <dbReference type="ARBA" id="ARBA00022801"/>
    </source>
</evidence>